<reference evidence="2" key="2">
    <citation type="submission" date="2021-03" db="UniProtKB">
        <authorList>
            <consortium name="EnsemblPlants"/>
        </authorList>
    </citation>
    <scope>IDENTIFICATION</scope>
</reference>
<dbReference type="SMR" id="A0A803NBF0"/>
<gene>
    <name evidence="2" type="primary">LOC110711087</name>
</gene>
<dbReference type="GO" id="GO:0048364">
    <property type="term" value="P:root development"/>
    <property type="evidence" value="ECO:0007669"/>
    <property type="project" value="InterPro"/>
</dbReference>
<dbReference type="GeneID" id="110711087"/>
<proteinExistence type="predicted"/>
<dbReference type="OMA" id="SCEGADI"/>
<dbReference type="KEGG" id="cqi:110711087"/>
<name>A0A803NBF0_CHEQI</name>
<dbReference type="InterPro" id="IPR004320">
    <property type="entry name" value="BPS1_pln"/>
</dbReference>
<feature type="compositionally biased region" description="Polar residues" evidence="1">
    <location>
        <begin position="7"/>
        <end position="17"/>
    </location>
</feature>
<dbReference type="Gramene" id="AUR62043384-RA">
    <property type="protein sequence ID" value="AUR62043384-RA:cds"/>
    <property type="gene ID" value="AUR62043384"/>
</dbReference>
<keyword evidence="3" id="KW-1185">Reference proteome</keyword>
<sequence>MAIPKTSLHNRSASLPSTFHPIDANIENTLRGLKASQATPSSSSSLSQSLRSVKELHEQMNELIRLPHNEQILSHKHYRVEVEEVLEGSLALLDASSSALDALSQMNQSILDLKSALRRGTVDVGVHSYVISRKKINKVLSKCLLTLKKSEKSRALAQSENACAIVRTLKETETICLTTLKSLLPYIMGKKISQTRGWSLVAKLVKSKTASSDADNLSKVEYIDHALCSLSDKYSAAETKDVMNQLDTLETIVQELENSMQSVSRCFIKTRVSLLNLLNQ</sequence>
<protein>
    <submittedName>
        <fullName evidence="2">Uncharacterized protein</fullName>
    </submittedName>
</protein>
<reference evidence="2" key="1">
    <citation type="journal article" date="2017" name="Nature">
        <title>The genome of Chenopodium quinoa.</title>
        <authorList>
            <person name="Jarvis D.E."/>
            <person name="Ho Y.S."/>
            <person name="Lightfoot D.J."/>
            <person name="Schmoeckel S.M."/>
            <person name="Li B."/>
            <person name="Borm T.J.A."/>
            <person name="Ohyanagi H."/>
            <person name="Mineta K."/>
            <person name="Michell C.T."/>
            <person name="Saber N."/>
            <person name="Kharbatia N.M."/>
            <person name="Rupper R.R."/>
            <person name="Sharp A.R."/>
            <person name="Dally N."/>
            <person name="Boughton B.A."/>
            <person name="Woo Y.H."/>
            <person name="Gao G."/>
            <person name="Schijlen E.G.W.M."/>
            <person name="Guo X."/>
            <person name="Momin A.A."/>
            <person name="Negrao S."/>
            <person name="Al-Babili S."/>
            <person name="Gehring C."/>
            <person name="Roessner U."/>
            <person name="Jung C."/>
            <person name="Murphy K."/>
            <person name="Arold S.T."/>
            <person name="Gojobori T."/>
            <person name="van der Linden C.G."/>
            <person name="van Loo E.N."/>
            <person name="Jellen E.N."/>
            <person name="Maughan P.J."/>
            <person name="Tester M."/>
        </authorList>
    </citation>
    <scope>NUCLEOTIDE SEQUENCE [LARGE SCALE GENOMIC DNA]</scope>
    <source>
        <strain evidence="2">cv. PI 614886</strain>
    </source>
</reference>
<evidence type="ECO:0000313" key="3">
    <source>
        <dbReference type="Proteomes" id="UP000596660"/>
    </source>
</evidence>
<feature type="region of interest" description="Disordered" evidence="1">
    <location>
        <begin position="1"/>
        <end position="20"/>
    </location>
</feature>
<dbReference type="Proteomes" id="UP000596660">
    <property type="component" value="Unplaced"/>
</dbReference>
<dbReference type="RefSeq" id="XP_021745147.1">
    <property type="nucleotide sequence ID" value="XM_021889455.1"/>
</dbReference>
<evidence type="ECO:0000256" key="1">
    <source>
        <dbReference type="SAM" id="MobiDB-lite"/>
    </source>
</evidence>
<dbReference type="OrthoDB" id="1701699at2759"/>
<dbReference type="GO" id="GO:0048367">
    <property type="term" value="P:shoot system development"/>
    <property type="evidence" value="ECO:0007669"/>
    <property type="project" value="InterPro"/>
</dbReference>
<organism evidence="2 3">
    <name type="scientific">Chenopodium quinoa</name>
    <name type="common">Quinoa</name>
    <dbReference type="NCBI Taxonomy" id="63459"/>
    <lineage>
        <taxon>Eukaryota</taxon>
        <taxon>Viridiplantae</taxon>
        <taxon>Streptophyta</taxon>
        <taxon>Embryophyta</taxon>
        <taxon>Tracheophyta</taxon>
        <taxon>Spermatophyta</taxon>
        <taxon>Magnoliopsida</taxon>
        <taxon>eudicotyledons</taxon>
        <taxon>Gunneridae</taxon>
        <taxon>Pentapetalae</taxon>
        <taxon>Caryophyllales</taxon>
        <taxon>Chenopodiaceae</taxon>
        <taxon>Chenopodioideae</taxon>
        <taxon>Atripliceae</taxon>
        <taxon>Chenopodium</taxon>
    </lineage>
</organism>
<dbReference type="AlphaFoldDB" id="A0A803NBF0"/>
<dbReference type="Pfam" id="PF03087">
    <property type="entry name" value="BPS1"/>
    <property type="match status" value="1"/>
</dbReference>
<dbReference type="PANTHER" id="PTHR33070:SF115">
    <property type="entry name" value="T23E18.15"/>
    <property type="match status" value="1"/>
</dbReference>
<accession>A0A803NBF0</accession>
<dbReference type="EnsemblPlants" id="AUR62043384-RA">
    <property type="protein sequence ID" value="AUR62043384-RA:cds"/>
    <property type="gene ID" value="AUR62043384"/>
</dbReference>
<dbReference type="PANTHER" id="PTHR33070">
    <property type="entry name" value="OS06G0725500 PROTEIN"/>
    <property type="match status" value="1"/>
</dbReference>
<evidence type="ECO:0000313" key="2">
    <source>
        <dbReference type="EnsemblPlants" id="AUR62043384-RA:cds"/>
    </source>
</evidence>